<dbReference type="AlphaFoldDB" id="S7T1G3"/>
<name>S7T1G3_9BACT</name>
<organism evidence="2 3">
    <name type="scientific">Alkalidesulfovibrio alkalitolerans DSM 16529</name>
    <dbReference type="NCBI Taxonomy" id="1121439"/>
    <lineage>
        <taxon>Bacteria</taxon>
        <taxon>Pseudomonadati</taxon>
        <taxon>Thermodesulfobacteriota</taxon>
        <taxon>Desulfovibrionia</taxon>
        <taxon>Desulfovibrionales</taxon>
        <taxon>Desulfovibrionaceae</taxon>
        <taxon>Alkalidesulfovibrio</taxon>
    </lineage>
</organism>
<dbReference type="Proteomes" id="UP000014975">
    <property type="component" value="Unassembled WGS sequence"/>
</dbReference>
<accession>S7T1G3</accession>
<feature type="region of interest" description="Disordered" evidence="1">
    <location>
        <begin position="1"/>
        <end position="27"/>
    </location>
</feature>
<protein>
    <recommendedName>
        <fullName evidence="4">DUF5681 domain-containing protein</fullName>
    </recommendedName>
</protein>
<dbReference type="EMBL" id="ATHI01000032">
    <property type="protein sequence ID" value="EPR30381.1"/>
    <property type="molecule type" value="Genomic_DNA"/>
</dbReference>
<dbReference type="STRING" id="1121439.dsat_1521"/>
<dbReference type="OrthoDB" id="5567062at2"/>
<proteinExistence type="predicted"/>
<evidence type="ECO:0000313" key="2">
    <source>
        <dbReference type="EMBL" id="EPR30381.1"/>
    </source>
</evidence>
<evidence type="ECO:0008006" key="4">
    <source>
        <dbReference type="Google" id="ProtNLM"/>
    </source>
</evidence>
<dbReference type="PATRIC" id="fig|1121439.3.peg.2909"/>
<evidence type="ECO:0000256" key="1">
    <source>
        <dbReference type="SAM" id="MobiDB-lite"/>
    </source>
</evidence>
<sequence length="85" mass="9399">MKKPTGTKAPRGNPAGHPPRRPRLKSLEDVRRYLASLVHETREGKVDAGLATKLGYLLNLLSGCIKDGDIEARLARLEEQARENP</sequence>
<dbReference type="RefSeq" id="WP_020888217.1">
    <property type="nucleotide sequence ID" value="NZ_ATHI01000032.1"/>
</dbReference>
<evidence type="ECO:0000313" key="3">
    <source>
        <dbReference type="Proteomes" id="UP000014975"/>
    </source>
</evidence>
<gene>
    <name evidence="2" type="ORF">dsat_1521</name>
</gene>
<comment type="caution">
    <text evidence="2">The sequence shown here is derived from an EMBL/GenBank/DDBJ whole genome shotgun (WGS) entry which is preliminary data.</text>
</comment>
<keyword evidence="3" id="KW-1185">Reference proteome</keyword>
<reference evidence="2 3" key="1">
    <citation type="journal article" date="2013" name="Genome Announc.">
        <title>Draft genome sequences for three mercury-methylating, sulfate-reducing bacteria.</title>
        <authorList>
            <person name="Brown S.D."/>
            <person name="Hurt R.A.Jr."/>
            <person name="Gilmour C.C."/>
            <person name="Elias D.A."/>
        </authorList>
    </citation>
    <scope>NUCLEOTIDE SEQUENCE [LARGE SCALE GENOMIC DNA]</scope>
    <source>
        <strain evidence="2 3">DSM 16529</strain>
    </source>
</reference>
<dbReference type="eggNOG" id="ENOG5033HGS">
    <property type="taxonomic scope" value="Bacteria"/>
</dbReference>